<proteinExistence type="predicted"/>
<comment type="caution">
    <text evidence="1">The sequence shown here is derived from an EMBL/GenBank/DDBJ whole genome shotgun (WGS) entry which is preliminary data.</text>
</comment>
<dbReference type="EMBL" id="JAVDVY010000001">
    <property type="protein sequence ID" value="MDR7134337.1"/>
    <property type="molecule type" value="Genomic_DNA"/>
</dbReference>
<organism evidence="1 2">
    <name type="scientific">Lysobacter niastensis</name>
    <dbReference type="NCBI Taxonomy" id="380629"/>
    <lineage>
        <taxon>Bacteria</taxon>
        <taxon>Pseudomonadati</taxon>
        <taxon>Pseudomonadota</taxon>
        <taxon>Gammaproteobacteria</taxon>
        <taxon>Lysobacterales</taxon>
        <taxon>Lysobacteraceae</taxon>
        <taxon>Lysobacter</taxon>
    </lineage>
</organism>
<protein>
    <submittedName>
        <fullName evidence="1">Uncharacterized protein</fullName>
    </submittedName>
</protein>
<sequence length="71" mass="8030">MLNVPMGGDLDLVEARVTRLARSAVVTSDHLKLRQLWCLLRNAERGELADDARGRLNRMRKAVAEELAKME</sequence>
<dbReference type="RefSeq" id="WP_310060416.1">
    <property type="nucleotide sequence ID" value="NZ_JAVDVY010000001.1"/>
</dbReference>
<dbReference type="Proteomes" id="UP001251524">
    <property type="component" value="Unassembled WGS sequence"/>
</dbReference>
<keyword evidence="2" id="KW-1185">Reference proteome</keyword>
<evidence type="ECO:0000313" key="1">
    <source>
        <dbReference type="EMBL" id="MDR7134337.1"/>
    </source>
</evidence>
<gene>
    <name evidence="1" type="ORF">J2X06_001521</name>
</gene>
<reference evidence="1 2" key="1">
    <citation type="submission" date="2023-07" db="EMBL/GenBank/DDBJ databases">
        <title>Sorghum-associated microbial communities from plants grown in Nebraska, USA.</title>
        <authorList>
            <person name="Schachtman D."/>
        </authorList>
    </citation>
    <scope>NUCLEOTIDE SEQUENCE [LARGE SCALE GENOMIC DNA]</scope>
    <source>
        <strain evidence="1 2">BE198</strain>
    </source>
</reference>
<accession>A0ABU1W9Q5</accession>
<name>A0ABU1W9Q5_9GAMM</name>
<evidence type="ECO:0000313" key="2">
    <source>
        <dbReference type="Proteomes" id="UP001251524"/>
    </source>
</evidence>